<sequence>MNMNGGILQVLLVAAKDFKDNVLLGKKHKAWWNEKFIFELPSTTRKSSKLSLKIMEKDKFKGDIFIGETTVYLQGIINEGKQQGKKETMLAAYNIVLPNGDYKGEIKIGLKFISNARRRISTERWGKSRRRPRQENKVYL</sequence>
<dbReference type="AlphaFoldDB" id="A0A0K9PFC8"/>
<evidence type="ECO:0000259" key="3">
    <source>
        <dbReference type="PROSITE" id="PS50004"/>
    </source>
</evidence>
<dbReference type="OMA" id="STERWGK"/>
<dbReference type="Pfam" id="PF00168">
    <property type="entry name" value="C2"/>
    <property type="match status" value="1"/>
</dbReference>
<dbReference type="SUPFAM" id="SSF49562">
    <property type="entry name" value="C2 domain (Calcium/lipid-binding domain, CaLB)"/>
    <property type="match status" value="1"/>
</dbReference>
<evidence type="ECO:0000313" key="5">
    <source>
        <dbReference type="Proteomes" id="UP000036987"/>
    </source>
</evidence>
<dbReference type="Proteomes" id="UP000036987">
    <property type="component" value="Unassembled WGS sequence"/>
</dbReference>
<dbReference type="InterPro" id="IPR000008">
    <property type="entry name" value="C2_dom"/>
</dbReference>
<dbReference type="PANTHER" id="PTHR46502">
    <property type="entry name" value="C2 DOMAIN-CONTAINING"/>
    <property type="match status" value="1"/>
</dbReference>
<dbReference type="EMBL" id="LFYR01000889">
    <property type="protein sequence ID" value="KMZ67664.1"/>
    <property type="molecule type" value="Genomic_DNA"/>
</dbReference>
<dbReference type="PANTHER" id="PTHR46502:SF14">
    <property type="entry name" value="CALCIUM-DEPENDENT LIPID-BINDING (CALB DOMAIN) FAMILY PROTEIN"/>
    <property type="match status" value="1"/>
</dbReference>
<protein>
    <recommendedName>
        <fullName evidence="3">C2 domain-containing protein</fullName>
    </recommendedName>
</protein>
<accession>A0A0K9PFC8</accession>
<gene>
    <name evidence="4" type="ORF">ZOSMA_25G00510</name>
</gene>
<dbReference type="InterPro" id="IPR035892">
    <property type="entry name" value="C2_domain_sf"/>
</dbReference>
<name>A0A0K9PFC8_ZOSMR</name>
<evidence type="ECO:0000313" key="4">
    <source>
        <dbReference type="EMBL" id="KMZ67664.1"/>
    </source>
</evidence>
<reference evidence="5" key="1">
    <citation type="journal article" date="2016" name="Nature">
        <title>The genome of the seagrass Zostera marina reveals angiosperm adaptation to the sea.</title>
        <authorList>
            <person name="Olsen J.L."/>
            <person name="Rouze P."/>
            <person name="Verhelst B."/>
            <person name="Lin Y.-C."/>
            <person name="Bayer T."/>
            <person name="Collen J."/>
            <person name="Dattolo E."/>
            <person name="De Paoli E."/>
            <person name="Dittami S."/>
            <person name="Maumus F."/>
            <person name="Michel G."/>
            <person name="Kersting A."/>
            <person name="Lauritano C."/>
            <person name="Lohaus R."/>
            <person name="Toepel M."/>
            <person name="Tonon T."/>
            <person name="Vanneste K."/>
            <person name="Amirebrahimi M."/>
            <person name="Brakel J."/>
            <person name="Bostroem C."/>
            <person name="Chovatia M."/>
            <person name="Grimwood J."/>
            <person name="Jenkins J.W."/>
            <person name="Jueterbock A."/>
            <person name="Mraz A."/>
            <person name="Stam W.T."/>
            <person name="Tice H."/>
            <person name="Bornberg-Bauer E."/>
            <person name="Green P.J."/>
            <person name="Pearson G.A."/>
            <person name="Procaccini G."/>
            <person name="Duarte C.M."/>
            <person name="Schmutz J."/>
            <person name="Reusch T.B.H."/>
            <person name="Van de Peer Y."/>
        </authorList>
    </citation>
    <scope>NUCLEOTIDE SEQUENCE [LARGE SCALE GENOMIC DNA]</scope>
    <source>
        <strain evidence="5">cv. Finnish</strain>
    </source>
</reference>
<keyword evidence="2" id="KW-0106">Calcium</keyword>
<dbReference type="STRING" id="29655.A0A0K9PFC8"/>
<dbReference type="OrthoDB" id="195679at2759"/>
<proteinExistence type="predicted"/>
<organism evidence="4 5">
    <name type="scientific">Zostera marina</name>
    <name type="common">Eelgrass</name>
    <dbReference type="NCBI Taxonomy" id="29655"/>
    <lineage>
        <taxon>Eukaryota</taxon>
        <taxon>Viridiplantae</taxon>
        <taxon>Streptophyta</taxon>
        <taxon>Embryophyta</taxon>
        <taxon>Tracheophyta</taxon>
        <taxon>Spermatophyta</taxon>
        <taxon>Magnoliopsida</taxon>
        <taxon>Liliopsida</taxon>
        <taxon>Zosteraceae</taxon>
        <taxon>Zostera</taxon>
    </lineage>
</organism>
<comment type="caution">
    <text evidence="4">The sequence shown here is derived from an EMBL/GenBank/DDBJ whole genome shotgun (WGS) entry which is preliminary data.</text>
</comment>
<keyword evidence="5" id="KW-1185">Reference proteome</keyword>
<evidence type="ECO:0000256" key="2">
    <source>
        <dbReference type="ARBA" id="ARBA00022837"/>
    </source>
</evidence>
<keyword evidence="1" id="KW-0479">Metal-binding</keyword>
<evidence type="ECO:0000256" key="1">
    <source>
        <dbReference type="ARBA" id="ARBA00022723"/>
    </source>
</evidence>
<feature type="domain" description="C2" evidence="3">
    <location>
        <begin position="1"/>
        <end position="86"/>
    </location>
</feature>
<dbReference type="PROSITE" id="PS50004">
    <property type="entry name" value="C2"/>
    <property type="match status" value="1"/>
</dbReference>
<dbReference type="GO" id="GO:0046872">
    <property type="term" value="F:metal ion binding"/>
    <property type="evidence" value="ECO:0007669"/>
    <property type="project" value="UniProtKB-KW"/>
</dbReference>
<dbReference type="Gene3D" id="2.60.40.150">
    <property type="entry name" value="C2 domain"/>
    <property type="match status" value="1"/>
</dbReference>